<comment type="caution">
    <text evidence="1">The sequence shown here is derived from an EMBL/GenBank/DDBJ whole genome shotgun (WGS) entry which is preliminary data.</text>
</comment>
<evidence type="ECO:0000313" key="2">
    <source>
        <dbReference type="Proteomes" id="UP000325315"/>
    </source>
</evidence>
<organism evidence="1 2">
    <name type="scientific">Gossypium australe</name>
    <dbReference type="NCBI Taxonomy" id="47621"/>
    <lineage>
        <taxon>Eukaryota</taxon>
        <taxon>Viridiplantae</taxon>
        <taxon>Streptophyta</taxon>
        <taxon>Embryophyta</taxon>
        <taxon>Tracheophyta</taxon>
        <taxon>Spermatophyta</taxon>
        <taxon>Magnoliopsida</taxon>
        <taxon>eudicotyledons</taxon>
        <taxon>Gunneridae</taxon>
        <taxon>Pentapetalae</taxon>
        <taxon>rosids</taxon>
        <taxon>malvids</taxon>
        <taxon>Malvales</taxon>
        <taxon>Malvaceae</taxon>
        <taxon>Malvoideae</taxon>
        <taxon>Gossypium</taxon>
    </lineage>
</organism>
<dbReference type="PANTHER" id="PTHR34072">
    <property type="entry name" value="ENZYMATIC POLYPROTEIN-RELATED"/>
    <property type="match status" value="1"/>
</dbReference>
<proteinExistence type="predicted"/>
<protein>
    <submittedName>
        <fullName evidence="1">DNA/RNA polymerases superfamily protein</fullName>
    </submittedName>
</protein>
<accession>A0A5B6WI31</accession>
<dbReference type="EMBL" id="SMMG02000003">
    <property type="protein sequence ID" value="KAA3480765.1"/>
    <property type="molecule type" value="Genomic_DNA"/>
</dbReference>
<reference evidence="2" key="1">
    <citation type="journal article" date="2019" name="Plant Biotechnol. J.">
        <title>Genome sequencing of the Australian wild diploid species Gossypium australe highlights disease resistance and delayed gland morphogenesis.</title>
        <authorList>
            <person name="Cai Y."/>
            <person name="Cai X."/>
            <person name="Wang Q."/>
            <person name="Wang P."/>
            <person name="Zhang Y."/>
            <person name="Cai C."/>
            <person name="Xu Y."/>
            <person name="Wang K."/>
            <person name="Zhou Z."/>
            <person name="Wang C."/>
            <person name="Geng S."/>
            <person name="Li B."/>
            <person name="Dong Q."/>
            <person name="Hou Y."/>
            <person name="Wang H."/>
            <person name="Ai P."/>
            <person name="Liu Z."/>
            <person name="Yi F."/>
            <person name="Sun M."/>
            <person name="An G."/>
            <person name="Cheng J."/>
            <person name="Zhang Y."/>
            <person name="Shi Q."/>
            <person name="Xie Y."/>
            <person name="Shi X."/>
            <person name="Chang Y."/>
            <person name="Huang F."/>
            <person name="Chen Y."/>
            <person name="Hong S."/>
            <person name="Mi L."/>
            <person name="Sun Q."/>
            <person name="Zhang L."/>
            <person name="Zhou B."/>
            <person name="Peng R."/>
            <person name="Zhang X."/>
            <person name="Liu F."/>
        </authorList>
    </citation>
    <scope>NUCLEOTIDE SEQUENCE [LARGE SCALE GENOMIC DNA]</scope>
    <source>
        <strain evidence="2">cv. PA1801</strain>
    </source>
</reference>
<dbReference type="PANTHER" id="PTHR34072:SF52">
    <property type="entry name" value="RIBONUCLEASE H"/>
    <property type="match status" value="1"/>
</dbReference>
<dbReference type="AlphaFoldDB" id="A0A5B6WI31"/>
<dbReference type="SUPFAM" id="SSF53098">
    <property type="entry name" value="Ribonuclease H-like"/>
    <property type="match status" value="1"/>
</dbReference>
<evidence type="ECO:0000313" key="1">
    <source>
        <dbReference type="EMBL" id="KAA3480765.1"/>
    </source>
</evidence>
<dbReference type="Gene3D" id="3.30.420.10">
    <property type="entry name" value="Ribonuclease H-like superfamily/Ribonuclease H"/>
    <property type="match status" value="1"/>
</dbReference>
<dbReference type="GO" id="GO:0003676">
    <property type="term" value="F:nucleic acid binding"/>
    <property type="evidence" value="ECO:0007669"/>
    <property type="project" value="InterPro"/>
</dbReference>
<dbReference type="OrthoDB" id="115435at2759"/>
<dbReference type="InterPro" id="IPR036397">
    <property type="entry name" value="RNaseH_sf"/>
</dbReference>
<sequence length="228" mass="26613">MTQKDLNLRQQSWLELLKDYELVINYHPGKVNVVADALSRKSLFTLRAMNTRLNLSSNGSILVELRARPLFLQRICEAQKCDSDLQANRAQCELGSDSDFHIGFDGCLMFRGRICVPKEDELILKILHEAHNGSLSVHPSSRKMYNDSKTLYRWSDRDQRFTLQFWKKLQEALGTKLNFSTTFHLQTVAQSERVIQILEDMFRCCVLEFYGSWEKYLPLIEFAYNNSF</sequence>
<name>A0A5B6WI31_9ROSI</name>
<dbReference type="Proteomes" id="UP000325315">
    <property type="component" value="Unassembled WGS sequence"/>
</dbReference>
<keyword evidence="2" id="KW-1185">Reference proteome</keyword>
<gene>
    <name evidence="1" type="ORF">EPI10_021180</name>
</gene>
<dbReference type="InterPro" id="IPR012337">
    <property type="entry name" value="RNaseH-like_sf"/>
</dbReference>